<reference evidence="2" key="1">
    <citation type="journal article" date="2014" name="Int. J. Syst. Evol. Microbiol.">
        <title>Complete genome sequence of Corynebacterium casei LMG S-19264T (=DSM 44701T), isolated from a smear-ripened cheese.</title>
        <authorList>
            <consortium name="US DOE Joint Genome Institute (JGI-PGF)"/>
            <person name="Walter F."/>
            <person name="Albersmeier A."/>
            <person name="Kalinowski J."/>
            <person name="Ruckert C."/>
        </authorList>
    </citation>
    <scope>NUCLEOTIDE SEQUENCE</scope>
    <source>
        <strain evidence="2">JCM 3051</strain>
    </source>
</reference>
<comment type="caution">
    <text evidence="2">The sequence shown here is derived from an EMBL/GenBank/DDBJ whole genome shotgun (WGS) entry which is preliminary data.</text>
</comment>
<sequence length="643" mass="70246">MTDTPFSFAPARPRPAWESQQYPPEGASAAEGIRSQLGRPALDLLTVLVREAAQNSWDARTDEAGVDVHFGLDLYTVGAAHANTWRALLLEGCPRNAEHFPLRTSLGRNSIRVLAVSDRGTKGLGGPTRADAVTDGPRDFVTFVRNVGEPRDTQLGGGTYGFGKGIFFMLSRAHTVLIHTRTRHQGRLQTRLIGSALAHSYTESVVGRGEARYTGRHWWGMVSEGLVEPLVDAEADEMAERLGLAPFGADETGTTVVVVDPEIDEDLGSPGDVGDYLAETILWQLWPKMLPRVDGRPAMTFHVTVDGQDHPVPDPALTHPVQMFVEAYRRMNGPESRQLASGRPKRLLGVLGLHDTFVLPWTLTRAAESAGFDDTLVHHVCLMRSAELVVTYAKGVKPQAELKGYAGVFRVDPSMDEVFARAEPPTHDAWNADSLPPDERRYVKAVTRRLTEAQQEISGLRVVVGSEGREMALGAASNYFSDLVRGSSGFGGRHAAFESRTRDDNDPRTTGRTLASRPGRTQAPAHAIAAQTLPRVRVEYVGDPFHTHHHDRPALVQEFKLTGEATVRLDARLSIATSIDATGRDRDGTDQPQPLGWVTPDGTTILGPSALVRNDGHGTWRLLVRPTEDTMTVVEIEAEAVRP</sequence>
<feature type="region of interest" description="Disordered" evidence="1">
    <location>
        <begin position="494"/>
        <end position="524"/>
    </location>
</feature>
<accession>A0A8H9L5B2</accession>
<dbReference type="EMBL" id="BMPT01000018">
    <property type="protein sequence ID" value="GGM37863.1"/>
    <property type="molecule type" value="Genomic_DNA"/>
</dbReference>
<organism evidence="2 3">
    <name type="scientific">Promicromonospora citrea</name>
    <dbReference type="NCBI Taxonomy" id="43677"/>
    <lineage>
        <taxon>Bacteria</taxon>
        <taxon>Bacillati</taxon>
        <taxon>Actinomycetota</taxon>
        <taxon>Actinomycetes</taxon>
        <taxon>Micrococcales</taxon>
        <taxon>Promicromonosporaceae</taxon>
        <taxon>Promicromonospora</taxon>
    </lineage>
</organism>
<name>A0A8H9L5B2_9MICO</name>
<proteinExistence type="predicted"/>
<feature type="region of interest" description="Disordered" evidence="1">
    <location>
        <begin position="1"/>
        <end position="28"/>
    </location>
</feature>
<reference evidence="2" key="2">
    <citation type="submission" date="2020-09" db="EMBL/GenBank/DDBJ databases">
        <authorList>
            <person name="Sun Q."/>
            <person name="Ohkuma M."/>
        </authorList>
    </citation>
    <scope>NUCLEOTIDE SEQUENCE</scope>
    <source>
        <strain evidence="2">JCM 3051</strain>
    </source>
</reference>
<dbReference type="AlphaFoldDB" id="A0A8H9L5B2"/>
<protein>
    <submittedName>
        <fullName evidence="2">Uncharacterized protein</fullName>
    </submittedName>
</protein>
<dbReference type="Proteomes" id="UP000655589">
    <property type="component" value="Unassembled WGS sequence"/>
</dbReference>
<evidence type="ECO:0000256" key="1">
    <source>
        <dbReference type="SAM" id="MobiDB-lite"/>
    </source>
</evidence>
<keyword evidence="3" id="KW-1185">Reference proteome</keyword>
<feature type="compositionally biased region" description="Basic and acidic residues" evidence="1">
    <location>
        <begin position="495"/>
        <end position="509"/>
    </location>
</feature>
<gene>
    <name evidence="2" type="ORF">GCM10010102_36840</name>
</gene>
<evidence type="ECO:0000313" key="2">
    <source>
        <dbReference type="EMBL" id="GGM37863.1"/>
    </source>
</evidence>
<evidence type="ECO:0000313" key="3">
    <source>
        <dbReference type="Proteomes" id="UP000655589"/>
    </source>
</evidence>